<comment type="caution">
    <text evidence="11">The sequence shown here is derived from an EMBL/GenBank/DDBJ whole genome shotgun (WGS) entry which is preliminary data.</text>
</comment>
<dbReference type="Proteomes" id="UP000238982">
    <property type="component" value="Unassembled WGS sequence"/>
</dbReference>
<feature type="transmembrane region" description="Helical" evidence="8">
    <location>
        <begin position="20"/>
        <end position="42"/>
    </location>
</feature>
<dbReference type="GO" id="GO:0005886">
    <property type="term" value="C:plasma membrane"/>
    <property type="evidence" value="ECO:0007669"/>
    <property type="project" value="UniProtKB-SubCell"/>
</dbReference>
<evidence type="ECO:0000313" key="9">
    <source>
        <dbReference type="EMBL" id="MBU9356487.1"/>
    </source>
</evidence>
<evidence type="ECO:0000313" key="11">
    <source>
        <dbReference type="EMBL" id="PRF19244.1"/>
    </source>
</evidence>
<evidence type="ECO:0000256" key="5">
    <source>
        <dbReference type="ARBA" id="ARBA00022989"/>
    </source>
</evidence>
<dbReference type="Gene3D" id="3.30.420.270">
    <property type="match status" value="1"/>
</dbReference>
<evidence type="ECO:0000256" key="7">
    <source>
        <dbReference type="RuleBase" id="RU003879"/>
    </source>
</evidence>
<dbReference type="Proteomes" id="UP000237811">
    <property type="component" value="Unassembled WGS sequence"/>
</dbReference>
<comment type="subcellular location">
    <subcellularLocation>
        <location evidence="1">Cell membrane</location>
        <topology evidence="1">Single-pass membrane protein</topology>
    </subcellularLocation>
    <subcellularLocation>
        <location evidence="7">Cell membrane</location>
        <topology evidence="7">Single-pass type II membrane protein</topology>
    </subcellularLocation>
</comment>
<dbReference type="EMBL" id="FKJW01000003">
    <property type="protein sequence ID" value="SAK16479.1"/>
    <property type="molecule type" value="Genomic_DNA"/>
</dbReference>
<dbReference type="PANTHER" id="PTHR30558">
    <property type="entry name" value="EXBD MEMBRANE COMPONENT OF PMF-DRIVEN MACROMOLECULE IMPORT SYSTEM"/>
    <property type="match status" value="1"/>
</dbReference>
<dbReference type="GeneID" id="89570727"/>
<reference evidence="12 17" key="3">
    <citation type="submission" date="2018-03" db="EMBL/GenBank/DDBJ databases">
        <authorList>
            <person name="Keele B.F."/>
        </authorList>
    </citation>
    <scope>NUCLEOTIDE SEQUENCE [LARGE SCALE GENOMIC DNA]</scope>
    <source>
        <strain evidence="12 17">AU19729</strain>
    </source>
</reference>
<evidence type="ECO:0000256" key="3">
    <source>
        <dbReference type="ARBA" id="ARBA00022475"/>
    </source>
</evidence>
<dbReference type="EMBL" id="PVGH01000068">
    <property type="protein sequence ID" value="PRF59156.1"/>
    <property type="molecule type" value="Genomic_DNA"/>
</dbReference>
<evidence type="ECO:0000313" key="16">
    <source>
        <dbReference type="Proteomes" id="UP000237811"/>
    </source>
</evidence>
<dbReference type="Proteomes" id="UP000196218">
    <property type="component" value="Unassembled WGS sequence"/>
</dbReference>
<evidence type="ECO:0000313" key="17">
    <source>
        <dbReference type="Proteomes" id="UP000238982"/>
    </source>
</evidence>
<name>A0A1B4TYK6_9BURK</name>
<dbReference type="EMBL" id="JAHPMX010000004">
    <property type="protein sequence ID" value="MBU9356487.1"/>
    <property type="molecule type" value="Genomic_DNA"/>
</dbReference>
<evidence type="ECO:0000256" key="6">
    <source>
        <dbReference type="ARBA" id="ARBA00023136"/>
    </source>
</evidence>
<evidence type="ECO:0000256" key="4">
    <source>
        <dbReference type="ARBA" id="ARBA00022692"/>
    </source>
</evidence>
<evidence type="ECO:0000313" key="12">
    <source>
        <dbReference type="EMBL" id="PRF59156.1"/>
    </source>
</evidence>
<organism evidence="11 15">
    <name type="scientific">Burkholderia multivorans</name>
    <dbReference type="NCBI Taxonomy" id="87883"/>
    <lineage>
        <taxon>Bacteria</taxon>
        <taxon>Pseudomonadati</taxon>
        <taxon>Pseudomonadota</taxon>
        <taxon>Betaproteobacteria</taxon>
        <taxon>Burkholderiales</taxon>
        <taxon>Burkholderiaceae</taxon>
        <taxon>Burkholderia</taxon>
        <taxon>Burkholderia cepacia complex</taxon>
    </lineage>
</organism>
<keyword evidence="3" id="KW-1003">Cell membrane</keyword>
<sequence length="143" mass="15614">MAMNTGFGDDDDDGVMSEINMTPLVDVMLVLLIIFLVTIPAMQHAVKIDLPRASSQPVDEKPQTVDVAIQGDGTILWNDHTVTRDQLQARIAEAAQHQPQPELHLRADRKVAYERVAEVMSDAQAGGLTKLGFVTEPGAKVKK</sequence>
<evidence type="ECO:0000256" key="1">
    <source>
        <dbReference type="ARBA" id="ARBA00004162"/>
    </source>
</evidence>
<reference evidence="9" key="4">
    <citation type="submission" date="2021-06" db="EMBL/GenBank/DDBJ databases">
        <title>A collection of bacterial strains from the Burkholderia cepacia Research Laboratory and Repository.</title>
        <authorList>
            <person name="Lipuma J."/>
            <person name="Spilker T."/>
        </authorList>
    </citation>
    <scope>NUCLEOTIDE SEQUENCE</scope>
    <source>
        <strain evidence="9">AU37435</strain>
    </source>
</reference>
<evidence type="ECO:0000313" key="14">
    <source>
        <dbReference type="Proteomes" id="UP000196218"/>
    </source>
</evidence>
<evidence type="ECO:0000256" key="2">
    <source>
        <dbReference type="ARBA" id="ARBA00005811"/>
    </source>
</evidence>
<dbReference type="GO" id="GO:0022857">
    <property type="term" value="F:transmembrane transporter activity"/>
    <property type="evidence" value="ECO:0007669"/>
    <property type="project" value="InterPro"/>
</dbReference>
<evidence type="ECO:0000313" key="15">
    <source>
        <dbReference type="Proteomes" id="UP000237686"/>
    </source>
</evidence>
<keyword evidence="7" id="KW-0653">Protein transport</keyword>
<dbReference type="GO" id="GO:0015031">
    <property type="term" value="P:protein transport"/>
    <property type="evidence" value="ECO:0007669"/>
    <property type="project" value="UniProtKB-KW"/>
</dbReference>
<evidence type="ECO:0000313" key="10">
    <source>
        <dbReference type="EMBL" id="PRE44471.1"/>
    </source>
</evidence>
<dbReference type="PANTHER" id="PTHR30558:SF7">
    <property type="entry name" value="TOL-PAL SYSTEM PROTEIN TOLR"/>
    <property type="match status" value="1"/>
</dbReference>
<accession>A0A1B4TYK6</accession>
<dbReference type="OMA" id="PYGLVMD"/>
<dbReference type="EMBL" id="PVFZ01000066">
    <property type="protein sequence ID" value="PRF19244.1"/>
    <property type="molecule type" value="Genomic_DNA"/>
</dbReference>
<dbReference type="Proteomes" id="UP001196915">
    <property type="component" value="Unassembled WGS sequence"/>
</dbReference>
<protein>
    <submittedName>
        <fullName evidence="13">Biopolymer transport protein ExbD/TolR</fullName>
    </submittedName>
    <submittedName>
        <fullName evidence="11">Biopolymer transporter ExbD</fullName>
    </submittedName>
</protein>
<evidence type="ECO:0000313" key="13">
    <source>
        <dbReference type="EMBL" id="SAK16479.1"/>
    </source>
</evidence>
<dbReference type="AlphaFoldDB" id="A0A1B4TYK6"/>
<keyword evidence="5 8" id="KW-1133">Transmembrane helix</keyword>
<keyword evidence="7" id="KW-0813">Transport</keyword>
<dbReference type="Pfam" id="PF02472">
    <property type="entry name" value="ExbD"/>
    <property type="match status" value="1"/>
</dbReference>
<comment type="similarity">
    <text evidence="2 7">Belongs to the ExbD/TolR family.</text>
</comment>
<evidence type="ECO:0000256" key="8">
    <source>
        <dbReference type="SAM" id="Phobius"/>
    </source>
</evidence>
<reference evidence="15 16" key="2">
    <citation type="submission" date="2018-03" db="EMBL/GenBank/DDBJ databases">
        <authorList>
            <person name="Nguyen K."/>
            <person name="Fouts D."/>
            <person name="Sutton G."/>
        </authorList>
    </citation>
    <scope>NUCLEOTIDE SEQUENCE [LARGE SCALE GENOMIC DNA]</scope>
    <source>
        <strain evidence="10 16">AU14328</strain>
        <strain evidence="11 15">AU17135</strain>
    </source>
</reference>
<dbReference type="OrthoDB" id="9798629at2"/>
<gene>
    <name evidence="11" type="ORF">C6P98_24350</name>
    <name evidence="10" type="ORF">C6P99_21140</name>
    <name evidence="12" type="ORF">C6Q15_17800</name>
    <name evidence="9" type="ORF">KTE52_09075</name>
    <name evidence="13" type="ORF">UA18_01568</name>
</gene>
<proteinExistence type="inferred from homology"/>
<dbReference type="EMBL" id="PVFR01000063">
    <property type="protein sequence ID" value="PRE44471.1"/>
    <property type="molecule type" value="Genomic_DNA"/>
</dbReference>
<reference evidence="13 14" key="1">
    <citation type="submission" date="2016-04" db="EMBL/GenBank/DDBJ databases">
        <authorList>
            <person name="Peeters C."/>
        </authorList>
    </citation>
    <scope>NUCLEOTIDE SEQUENCE [LARGE SCALE GENOMIC DNA]</scope>
    <source>
        <strain evidence="13">LMG 29311</strain>
    </source>
</reference>
<dbReference type="Proteomes" id="UP000237686">
    <property type="component" value="Unassembled WGS sequence"/>
</dbReference>
<keyword evidence="6 8" id="KW-0472">Membrane</keyword>
<dbReference type="RefSeq" id="WP_006402040.1">
    <property type="nucleotide sequence ID" value="NZ_CADETI010000026.1"/>
</dbReference>
<keyword evidence="4 7" id="KW-0812">Transmembrane</keyword>
<dbReference type="InterPro" id="IPR003400">
    <property type="entry name" value="ExbD"/>
</dbReference>